<dbReference type="Pfam" id="PF22564">
    <property type="entry name" value="HAAS"/>
    <property type="match status" value="1"/>
</dbReference>
<evidence type="ECO:0000313" key="2">
    <source>
        <dbReference type="EMBL" id="PWJ78797.1"/>
    </source>
</evidence>
<keyword evidence="1" id="KW-1133">Transmembrane helix</keyword>
<sequence length="194" mass="20932">MSRDEYLRILARELSRLPKEEFDRAMEYYTEYFEEAGPENAEAVMADLGSPVEVAREIIRETALKRMDEPIKSMKKGFSSIWIVILAIFAAPIALPVAILLLAVLVMLLAAGVIVLAGMVIAGLGSVALGIVSIGAGISMLAQSVPSGIAVIGMGLLAAGTGILVAMAMAFIVKWIFRGVRAIFRRILRGRKKK</sequence>
<name>A0AB73T989_9FIRM</name>
<proteinExistence type="predicted"/>
<dbReference type="Proteomes" id="UP000245412">
    <property type="component" value="Unassembled WGS sequence"/>
</dbReference>
<feature type="transmembrane region" description="Helical" evidence="1">
    <location>
        <begin position="113"/>
        <end position="142"/>
    </location>
</feature>
<protein>
    <submittedName>
        <fullName evidence="2">Membrane protein</fullName>
    </submittedName>
</protein>
<keyword evidence="3" id="KW-1185">Reference proteome</keyword>
<reference evidence="2 3" key="1">
    <citation type="submission" date="2018-05" db="EMBL/GenBank/DDBJ databases">
        <authorList>
            <person name="Goeker M."/>
            <person name="Huntemann M."/>
            <person name="Clum A."/>
            <person name="Pillay M."/>
            <person name="Palaniappan K."/>
            <person name="Varghese N."/>
            <person name="Mikhailova N."/>
            <person name="Stamatis D."/>
            <person name="Reddy T."/>
            <person name="Daum C."/>
            <person name="Shapiro N."/>
            <person name="Ivanova N."/>
            <person name="Kyrpides N."/>
            <person name="Woyke T."/>
        </authorList>
    </citation>
    <scope>NUCLEOTIDE SEQUENCE [LARGE SCALE GENOMIC DNA]</scope>
    <source>
        <strain evidence="2 3">DSM 26524</strain>
    </source>
</reference>
<feature type="transmembrane region" description="Helical" evidence="1">
    <location>
        <begin position="81"/>
        <end position="106"/>
    </location>
</feature>
<dbReference type="EMBL" id="QGGY01000001">
    <property type="protein sequence ID" value="PWJ78797.1"/>
    <property type="molecule type" value="Genomic_DNA"/>
</dbReference>
<comment type="caution">
    <text evidence="2">The sequence shown here is derived from an EMBL/GenBank/DDBJ whole genome shotgun (WGS) entry which is preliminary data.</text>
</comment>
<feature type="transmembrane region" description="Helical" evidence="1">
    <location>
        <begin position="148"/>
        <end position="177"/>
    </location>
</feature>
<evidence type="ECO:0000313" key="3">
    <source>
        <dbReference type="Proteomes" id="UP000245412"/>
    </source>
</evidence>
<dbReference type="RefSeq" id="WP_109624242.1">
    <property type="nucleotide sequence ID" value="NZ_JANKBI010000001.1"/>
</dbReference>
<keyword evidence="1" id="KW-0812">Transmembrane</keyword>
<accession>A0AB73T989</accession>
<dbReference type="AlphaFoldDB" id="A0AB73T989"/>
<gene>
    <name evidence="2" type="ORF">C7383_101166</name>
</gene>
<organism evidence="2 3">
    <name type="scientific">Murimonas intestini</name>
    <dbReference type="NCBI Taxonomy" id="1337051"/>
    <lineage>
        <taxon>Bacteria</taxon>
        <taxon>Bacillati</taxon>
        <taxon>Bacillota</taxon>
        <taxon>Clostridia</taxon>
        <taxon>Lachnospirales</taxon>
        <taxon>Lachnospiraceae</taxon>
        <taxon>Murimonas</taxon>
    </lineage>
</organism>
<evidence type="ECO:0000256" key="1">
    <source>
        <dbReference type="SAM" id="Phobius"/>
    </source>
</evidence>
<keyword evidence="1" id="KW-0472">Membrane</keyword>